<dbReference type="InterPro" id="IPR020904">
    <property type="entry name" value="Sc_DH/Rdtase_CS"/>
</dbReference>
<evidence type="ECO:0000256" key="1">
    <source>
        <dbReference type="ARBA" id="ARBA00006484"/>
    </source>
</evidence>
<protein>
    <submittedName>
        <fullName evidence="4">SDR family oxidoreductase</fullName>
    </submittedName>
</protein>
<organism evidence="4 5">
    <name type="scientific">Rheinheimera tangshanensis</name>
    <dbReference type="NCBI Taxonomy" id="400153"/>
    <lineage>
        <taxon>Bacteria</taxon>
        <taxon>Pseudomonadati</taxon>
        <taxon>Pseudomonadota</taxon>
        <taxon>Gammaproteobacteria</taxon>
        <taxon>Chromatiales</taxon>
        <taxon>Chromatiaceae</taxon>
        <taxon>Rheinheimera</taxon>
    </lineage>
</organism>
<dbReference type="EMBL" id="VRLR01000004">
    <property type="protein sequence ID" value="TXK81115.1"/>
    <property type="molecule type" value="Genomic_DNA"/>
</dbReference>
<keyword evidence="5" id="KW-1185">Reference proteome</keyword>
<proteinExistence type="inferred from homology"/>
<keyword evidence="2" id="KW-0560">Oxidoreductase</keyword>
<evidence type="ECO:0000313" key="5">
    <source>
        <dbReference type="Proteomes" id="UP000321814"/>
    </source>
</evidence>
<dbReference type="RefSeq" id="WP_147903986.1">
    <property type="nucleotide sequence ID" value="NZ_BAAAGC010000007.1"/>
</dbReference>
<dbReference type="Pfam" id="PF00106">
    <property type="entry name" value="adh_short"/>
    <property type="match status" value="1"/>
</dbReference>
<comment type="similarity">
    <text evidence="1 3">Belongs to the short-chain dehydrogenases/reductases (SDR) family.</text>
</comment>
<dbReference type="GO" id="GO:0016020">
    <property type="term" value="C:membrane"/>
    <property type="evidence" value="ECO:0007669"/>
    <property type="project" value="TreeGrafter"/>
</dbReference>
<comment type="caution">
    <text evidence="4">The sequence shown here is derived from an EMBL/GenBank/DDBJ whole genome shotgun (WGS) entry which is preliminary data.</text>
</comment>
<dbReference type="InterPro" id="IPR002347">
    <property type="entry name" value="SDR_fam"/>
</dbReference>
<dbReference type="PANTHER" id="PTHR44196:SF1">
    <property type="entry name" value="DEHYDROGENASE_REDUCTASE SDR FAMILY MEMBER 7B"/>
    <property type="match status" value="1"/>
</dbReference>
<dbReference type="SUPFAM" id="SSF51735">
    <property type="entry name" value="NAD(P)-binding Rossmann-fold domains"/>
    <property type="match status" value="1"/>
</dbReference>
<dbReference type="GO" id="GO:0016491">
    <property type="term" value="F:oxidoreductase activity"/>
    <property type="evidence" value="ECO:0007669"/>
    <property type="project" value="UniProtKB-KW"/>
</dbReference>
<dbReference type="CDD" id="cd05233">
    <property type="entry name" value="SDR_c"/>
    <property type="match status" value="1"/>
</dbReference>
<reference evidence="4 5" key="1">
    <citation type="submission" date="2019-08" db="EMBL/GenBank/DDBJ databases">
        <title>Draft genome analysis of Rheinheimera tangshanensis isolated from the roots of fresh rice plants (Oryza sativa).</title>
        <authorList>
            <person name="Yu Q."/>
            <person name="Qi Y."/>
            <person name="Zhang H."/>
            <person name="Pu J."/>
        </authorList>
    </citation>
    <scope>NUCLEOTIDE SEQUENCE [LARGE SCALE GENOMIC DNA]</scope>
    <source>
        <strain evidence="4 5">JA3-B52</strain>
    </source>
</reference>
<dbReference type="PRINTS" id="PR00080">
    <property type="entry name" value="SDRFAMILY"/>
</dbReference>
<dbReference type="InterPro" id="IPR036291">
    <property type="entry name" value="NAD(P)-bd_dom_sf"/>
</dbReference>
<evidence type="ECO:0000313" key="4">
    <source>
        <dbReference type="EMBL" id="TXK81115.1"/>
    </source>
</evidence>
<dbReference type="OrthoDB" id="9808814at2"/>
<dbReference type="Proteomes" id="UP000321814">
    <property type="component" value="Unassembled WGS sequence"/>
</dbReference>
<dbReference type="AlphaFoldDB" id="A0A5C8LY64"/>
<gene>
    <name evidence="4" type="ORF">FU839_08325</name>
</gene>
<evidence type="ECO:0000256" key="3">
    <source>
        <dbReference type="RuleBase" id="RU000363"/>
    </source>
</evidence>
<accession>A0A5C8LY64</accession>
<dbReference type="PROSITE" id="PS00061">
    <property type="entry name" value="ADH_SHORT"/>
    <property type="match status" value="1"/>
</dbReference>
<dbReference type="PANTHER" id="PTHR44196">
    <property type="entry name" value="DEHYDROGENASE/REDUCTASE SDR FAMILY MEMBER 7B"/>
    <property type="match status" value="1"/>
</dbReference>
<name>A0A5C8LY64_9GAMM</name>
<dbReference type="PRINTS" id="PR00081">
    <property type="entry name" value="GDHRDH"/>
</dbReference>
<dbReference type="Gene3D" id="3.40.50.720">
    <property type="entry name" value="NAD(P)-binding Rossmann-like Domain"/>
    <property type="match status" value="1"/>
</dbReference>
<sequence>MSLSPSHILLTGASSGIGRALAVALAAQGHSLSLCGRDPVKLAQTLALLPNDSPVFSQCFSVTEPAAIQQFCQQATQQFGQVDVLINCAGGNSSRKAAIDPDWLALQQMMQLNFYAPLHFIQQLVPGMQQQGKGIVLNVLSTVCLFSNPGISAYSASKAALDSYSKVLRKELNGTGVKVLSLYPGGVDTEFRVASRPDYLSAEEVADAILLMLASSAKAHIHELVVRPSIETNFC</sequence>
<evidence type="ECO:0000256" key="2">
    <source>
        <dbReference type="ARBA" id="ARBA00023002"/>
    </source>
</evidence>